<dbReference type="SMART" id="SM00842">
    <property type="entry name" value="FtsA"/>
    <property type="match status" value="1"/>
</dbReference>
<dbReference type="GO" id="GO:0051301">
    <property type="term" value="P:cell division"/>
    <property type="evidence" value="ECO:0007669"/>
    <property type="project" value="InterPro"/>
</dbReference>
<dbReference type="InterPro" id="IPR043129">
    <property type="entry name" value="ATPase_NBD"/>
</dbReference>
<reference evidence="2 3" key="1">
    <citation type="submission" date="2020-08" db="EMBL/GenBank/DDBJ databases">
        <title>Genome public.</title>
        <authorList>
            <person name="Liu C."/>
            <person name="Sun Q."/>
        </authorList>
    </citation>
    <scope>NUCLEOTIDE SEQUENCE [LARGE SCALE GENOMIC DNA]</scope>
    <source>
        <strain evidence="2 3">NSJ-26</strain>
    </source>
</reference>
<dbReference type="PANTHER" id="PTHR32432">
    <property type="entry name" value="CELL DIVISION PROTEIN FTSA-RELATED"/>
    <property type="match status" value="1"/>
</dbReference>
<dbReference type="PANTHER" id="PTHR32432:SF3">
    <property type="entry name" value="ETHANOLAMINE UTILIZATION PROTEIN EUTJ"/>
    <property type="match status" value="1"/>
</dbReference>
<dbReference type="EMBL" id="JACRTK010000002">
    <property type="protein sequence ID" value="MBC8590589.1"/>
    <property type="molecule type" value="Genomic_DNA"/>
</dbReference>
<dbReference type="PIRSF" id="PIRSF019169">
    <property type="entry name" value="PilM"/>
    <property type="match status" value="1"/>
</dbReference>
<dbReference type="Gene3D" id="3.30.420.40">
    <property type="match status" value="2"/>
</dbReference>
<organism evidence="2 3">
    <name type="scientific">Wansuia hejianensis</name>
    <dbReference type="NCBI Taxonomy" id="2763667"/>
    <lineage>
        <taxon>Bacteria</taxon>
        <taxon>Bacillati</taxon>
        <taxon>Bacillota</taxon>
        <taxon>Clostridia</taxon>
        <taxon>Lachnospirales</taxon>
        <taxon>Lachnospiraceae</taxon>
        <taxon>Wansuia</taxon>
    </lineage>
</organism>
<dbReference type="Gene3D" id="3.30.1490.300">
    <property type="match status" value="1"/>
</dbReference>
<protein>
    <submittedName>
        <fullName evidence="2">Type IV pilus assembly protein PilM</fullName>
    </submittedName>
</protein>
<keyword evidence="3" id="KW-1185">Reference proteome</keyword>
<dbReference type="Pfam" id="PF11104">
    <property type="entry name" value="PilM_2"/>
    <property type="match status" value="1"/>
</dbReference>
<sequence>MVLHKRKAVLSIDLGSSEIKVVEGKFNKKEIIIYNSFSIDIPEGIYYDGNIIDIHKMGLVLKDNIEKNKISTEKVNLVINSSSIITRQISIPKLPKEEVESILNYQVEDYMPINIHEYIIQYIILDKIIDNRVEKLNLLLVGVPKNMIESHLKLLNNIDLRPNVLDFQGNSITKLIFYNSIINDIYSLNNKTLACIDVGNSSTKLTLIKDGNMHMTRVLNIGTANIIKDIQKNLGIAEKESEEMFLNMSTIVTESDLKYKDSEIQSIIDKNMQLILSNIDMVFRYFRSRNEEDKIDLIFIQGGMANFNGIESLFSSQFKIPAIKLNSLNKISFKYDLSRYSNAIGGLIRRDEVWQ</sequence>
<proteinExistence type="predicted"/>
<dbReference type="RefSeq" id="WP_249323426.1">
    <property type="nucleotide sequence ID" value="NZ_JACRTK010000002.1"/>
</dbReference>
<feature type="domain" description="SHS2" evidence="1">
    <location>
        <begin position="9"/>
        <end position="176"/>
    </location>
</feature>
<comment type="caution">
    <text evidence="2">The sequence shown here is derived from an EMBL/GenBank/DDBJ whole genome shotgun (WGS) entry which is preliminary data.</text>
</comment>
<dbReference type="SUPFAM" id="SSF53067">
    <property type="entry name" value="Actin-like ATPase domain"/>
    <property type="match status" value="2"/>
</dbReference>
<dbReference type="CDD" id="cd24049">
    <property type="entry name" value="ASKHA_NBD_PilM"/>
    <property type="match status" value="1"/>
</dbReference>
<evidence type="ECO:0000313" key="2">
    <source>
        <dbReference type="EMBL" id="MBC8590589.1"/>
    </source>
</evidence>
<evidence type="ECO:0000259" key="1">
    <source>
        <dbReference type="SMART" id="SM00842"/>
    </source>
</evidence>
<name>A0A926F297_9FIRM</name>
<gene>
    <name evidence="2" type="primary">pilM</name>
    <name evidence="2" type="ORF">H8689_05520</name>
</gene>
<dbReference type="InterPro" id="IPR003494">
    <property type="entry name" value="SHS2_FtsA"/>
</dbReference>
<accession>A0A926F297</accession>
<dbReference type="Proteomes" id="UP000601522">
    <property type="component" value="Unassembled WGS sequence"/>
</dbReference>
<dbReference type="AlphaFoldDB" id="A0A926F297"/>
<dbReference type="InterPro" id="IPR005883">
    <property type="entry name" value="PilM"/>
</dbReference>
<dbReference type="InterPro" id="IPR050696">
    <property type="entry name" value="FtsA/MreB"/>
</dbReference>
<dbReference type="NCBIfam" id="TIGR01175">
    <property type="entry name" value="pilM"/>
    <property type="match status" value="1"/>
</dbReference>
<evidence type="ECO:0000313" key="3">
    <source>
        <dbReference type="Proteomes" id="UP000601522"/>
    </source>
</evidence>